<reference evidence="1" key="1">
    <citation type="journal article" date="2014" name="Front. Microbiol.">
        <title>High frequency of phylogenetically diverse reductive dehalogenase-homologous genes in deep subseafloor sedimentary metagenomes.</title>
        <authorList>
            <person name="Kawai M."/>
            <person name="Futagami T."/>
            <person name="Toyoda A."/>
            <person name="Takaki Y."/>
            <person name="Nishi S."/>
            <person name="Hori S."/>
            <person name="Arai W."/>
            <person name="Tsubouchi T."/>
            <person name="Morono Y."/>
            <person name="Uchiyama I."/>
            <person name="Ito T."/>
            <person name="Fujiyama A."/>
            <person name="Inagaki F."/>
            <person name="Takami H."/>
        </authorList>
    </citation>
    <scope>NUCLEOTIDE SEQUENCE</scope>
    <source>
        <strain evidence="1">Expedition CK06-06</strain>
    </source>
</reference>
<organism evidence="1">
    <name type="scientific">marine sediment metagenome</name>
    <dbReference type="NCBI Taxonomy" id="412755"/>
    <lineage>
        <taxon>unclassified sequences</taxon>
        <taxon>metagenomes</taxon>
        <taxon>ecological metagenomes</taxon>
    </lineage>
</organism>
<accession>X1MEW1</accession>
<comment type="caution">
    <text evidence="1">The sequence shown here is derived from an EMBL/GenBank/DDBJ whole genome shotgun (WGS) entry which is preliminary data.</text>
</comment>
<protein>
    <submittedName>
        <fullName evidence="1">Uncharacterized protein</fullName>
    </submittedName>
</protein>
<dbReference type="EMBL" id="BARV01009177">
    <property type="protein sequence ID" value="GAI13225.1"/>
    <property type="molecule type" value="Genomic_DNA"/>
</dbReference>
<gene>
    <name evidence="1" type="ORF">S06H3_18192</name>
</gene>
<sequence>MNRVIAVLVHAGLEKSTEHGFTINLWYQGYDDISNLRENWAWKIKNKPTRNGPILCIWASNLTIEERTQLADLDADMSRLSDVHFRFVGAREWVVGWEEYIKEKAEQLGGGEIQCAIHGRPRPDVFGVGVYRSPREVGLTHGPFQTLQEALDISPEKPGSVIVRLADLLESDQIVKPRQESLQAILYRWKSGKAIWVKEEKEDPNDIIQLTEKGWIGATRAQLEEITELKRKLGRLSHQLIHHHTVNDDSDGGIERWGEVCQLCKKANDEDDEGSPSCSIEVSAEKWSELLQAHQSKITRLQTCTS</sequence>
<dbReference type="AlphaFoldDB" id="X1MEW1"/>
<proteinExistence type="predicted"/>
<evidence type="ECO:0000313" key="1">
    <source>
        <dbReference type="EMBL" id="GAI13225.1"/>
    </source>
</evidence>
<name>X1MEW1_9ZZZZ</name>